<feature type="compositionally biased region" description="Polar residues" evidence="1">
    <location>
        <begin position="78"/>
        <end position="89"/>
    </location>
</feature>
<gene>
    <name evidence="2" type="ORF">LWI29_020969</name>
</gene>
<evidence type="ECO:0000256" key="1">
    <source>
        <dbReference type="SAM" id="MobiDB-lite"/>
    </source>
</evidence>
<dbReference type="AlphaFoldDB" id="A0AA39VZM6"/>
<comment type="caution">
    <text evidence="2">The sequence shown here is derived from an EMBL/GenBank/DDBJ whole genome shotgun (WGS) entry which is preliminary data.</text>
</comment>
<accession>A0AA39VZM6</accession>
<organism evidence="2 3">
    <name type="scientific">Acer saccharum</name>
    <name type="common">Sugar maple</name>
    <dbReference type="NCBI Taxonomy" id="4024"/>
    <lineage>
        <taxon>Eukaryota</taxon>
        <taxon>Viridiplantae</taxon>
        <taxon>Streptophyta</taxon>
        <taxon>Embryophyta</taxon>
        <taxon>Tracheophyta</taxon>
        <taxon>Spermatophyta</taxon>
        <taxon>Magnoliopsida</taxon>
        <taxon>eudicotyledons</taxon>
        <taxon>Gunneridae</taxon>
        <taxon>Pentapetalae</taxon>
        <taxon>rosids</taxon>
        <taxon>malvids</taxon>
        <taxon>Sapindales</taxon>
        <taxon>Sapindaceae</taxon>
        <taxon>Hippocastanoideae</taxon>
        <taxon>Acereae</taxon>
        <taxon>Acer</taxon>
    </lineage>
</organism>
<evidence type="ECO:0000313" key="3">
    <source>
        <dbReference type="Proteomes" id="UP001168877"/>
    </source>
</evidence>
<feature type="region of interest" description="Disordered" evidence="1">
    <location>
        <begin position="50"/>
        <end position="89"/>
    </location>
</feature>
<reference evidence="2" key="1">
    <citation type="journal article" date="2022" name="Plant J.">
        <title>Strategies of tolerance reflected in two North American maple genomes.</title>
        <authorList>
            <person name="McEvoy S.L."/>
            <person name="Sezen U.U."/>
            <person name="Trouern-Trend A."/>
            <person name="McMahon S.M."/>
            <person name="Schaberg P.G."/>
            <person name="Yang J."/>
            <person name="Wegrzyn J.L."/>
            <person name="Swenson N.G."/>
        </authorList>
    </citation>
    <scope>NUCLEOTIDE SEQUENCE</scope>
    <source>
        <strain evidence="2">NS2018</strain>
    </source>
</reference>
<sequence length="89" mass="10433">MYKLLPKTYPYKIAQEHRCMHGRRSLGRGLHPPLDGTSRVERIVREIEEIPRQVMSTEGQDHMREEEAPLREEMAEETPTNQGQRMTMG</sequence>
<evidence type="ECO:0000313" key="2">
    <source>
        <dbReference type="EMBL" id="KAK0597013.1"/>
    </source>
</evidence>
<keyword evidence="3" id="KW-1185">Reference proteome</keyword>
<name>A0AA39VZM6_ACESA</name>
<proteinExistence type="predicted"/>
<dbReference type="EMBL" id="JAUESC010000004">
    <property type="protein sequence ID" value="KAK0597013.1"/>
    <property type="molecule type" value="Genomic_DNA"/>
</dbReference>
<dbReference type="Proteomes" id="UP001168877">
    <property type="component" value="Unassembled WGS sequence"/>
</dbReference>
<feature type="compositionally biased region" description="Basic and acidic residues" evidence="1">
    <location>
        <begin position="59"/>
        <end position="73"/>
    </location>
</feature>
<protein>
    <submittedName>
        <fullName evidence="2">Uncharacterized protein</fullName>
    </submittedName>
</protein>
<reference evidence="2" key="2">
    <citation type="submission" date="2023-06" db="EMBL/GenBank/DDBJ databases">
        <authorList>
            <person name="Swenson N.G."/>
            <person name="Wegrzyn J.L."/>
            <person name="Mcevoy S.L."/>
        </authorList>
    </citation>
    <scope>NUCLEOTIDE SEQUENCE</scope>
    <source>
        <strain evidence="2">NS2018</strain>
        <tissue evidence="2">Leaf</tissue>
    </source>
</reference>